<dbReference type="InterPro" id="IPR007981">
    <property type="entry name" value="Peptidase_A5"/>
</dbReference>
<dbReference type="EMBL" id="GG730049">
    <property type="protein sequence ID" value="EEZ92795.1"/>
    <property type="molecule type" value="Genomic_DNA"/>
</dbReference>
<sequence>MNEQRSEMLMLFGWVFAIMIIAVVMLYPYSNYQFTSLGISDGVNLYACKYVEPAPMGLVDYGVSSYGNVYNISTHSIESSINLYNFVTNFSNDYNASIQLNLNVMLKYENKTQAYFAQNVILMNTKTKQINFIDNVWNDSGINASLNSTLIEGNGTVSPSNKNNTYYFYQAENQTGDNITLKNNQTVYLRTNSSISRDGNPEIIFSYNDGKGWREYDKVSLLVNNSIKNYSIIISGFNYTPSYNFYDAGIIIGGPGDGYNTTLINGSAVLTLSYWNGNNFQNVEDAYNFGCDTEEGINNAVVTPNFYSSGLLYANVSSGNNAYLGNLWSINSSNIGVLYINSSINNIIISFNKTGHVFNSTLNNGTGEFTIESGRYLINAYKNGNLVYSENYTIKQEKVSVLNIK</sequence>
<gene>
    <name evidence="2" type="ORF">BJBARM4_0630</name>
</gene>
<evidence type="ECO:0000256" key="1">
    <source>
        <dbReference type="SAM" id="Phobius"/>
    </source>
</evidence>
<keyword evidence="1" id="KW-0472">Membrane</keyword>
<evidence type="ECO:0000313" key="2">
    <source>
        <dbReference type="EMBL" id="EEZ92795.1"/>
    </source>
</evidence>
<dbReference type="Pfam" id="PF05317">
    <property type="entry name" value="Thermopsin"/>
    <property type="match status" value="1"/>
</dbReference>
<proteinExistence type="predicted"/>
<dbReference type="AlphaFoldDB" id="D2EFV2"/>
<dbReference type="Proteomes" id="UP000009375">
    <property type="component" value="Unassembled WGS sequence"/>
</dbReference>
<protein>
    <submittedName>
        <fullName evidence="2">Peptidase A5, thermopsin</fullName>
    </submittedName>
</protein>
<accession>D2EFV2</accession>
<keyword evidence="1" id="KW-0812">Transmembrane</keyword>
<organism evidence="2 3">
    <name type="scientific">Candidatus Parvarchaeum acidiphilum ARMAN-4</name>
    <dbReference type="NCBI Taxonomy" id="662760"/>
    <lineage>
        <taxon>Archaea</taxon>
        <taxon>Candidatus Parvarchaeota</taxon>
        <taxon>Candidatus Parvarchaeum</taxon>
    </lineage>
</organism>
<feature type="transmembrane region" description="Helical" evidence="1">
    <location>
        <begin position="9"/>
        <end position="29"/>
    </location>
</feature>
<keyword evidence="1" id="KW-1133">Transmembrane helix</keyword>
<evidence type="ECO:0000313" key="3">
    <source>
        <dbReference type="Proteomes" id="UP000009375"/>
    </source>
</evidence>
<name>D2EFV2_PARA4</name>
<reference evidence="2 3" key="1">
    <citation type="journal article" date="2010" name="Proc. Natl. Acad. Sci. U.S.A.">
        <title>Enigmatic, ultrasmall, uncultivated Archaea.</title>
        <authorList>
            <person name="Baker B.J."/>
            <person name="Comolli L.R."/>
            <person name="Dick G.J."/>
            <person name="Hauser L.J."/>
            <person name="Hyatt D."/>
            <person name="Dill B.D."/>
            <person name="Land M.L."/>
            <person name="Verberkmoes N.C."/>
            <person name="Hettich R.L."/>
            <person name="Banfield J.F."/>
        </authorList>
    </citation>
    <scope>NUCLEOTIDE SEQUENCE [LARGE SCALE GENOMIC DNA]</scope>
</reference>